<dbReference type="Proteomes" id="UP001249851">
    <property type="component" value="Unassembled WGS sequence"/>
</dbReference>
<evidence type="ECO:0000256" key="1">
    <source>
        <dbReference type="SAM" id="MobiDB-lite"/>
    </source>
</evidence>
<gene>
    <name evidence="2" type="ORF">P5673_014080</name>
</gene>
<protein>
    <recommendedName>
        <fullName evidence="4">SWIM-type domain-containing protein</fullName>
    </recommendedName>
</protein>
<evidence type="ECO:0008006" key="4">
    <source>
        <dbReference type="Google" id="ProtNLM"/>
    </source>
</evidence>
<comment type="caution">
    <text evidence="2">The sequence shown here is derived from an EMBL/GenBank/DDBJ whole genome shotgun (WGS) entry which is preliminary data.</text>
</comment>
<feature type="compositionally biased region" description="Basic and acidic residues" evidence="1">
    <location>
        <begin position="152"/>
        <end position="168"/>
    </location>
</feature>
<keyword evidence="3" id="KW-1185">Reference proteome</keyword>
<reference evidence="2" key="1">
    <citation type="journal article" date="2023" name="G3 (Bethesda)">
        <title>Whole genome assembly and annotation of the endangered Caribbean coral Acropora cervicornis.</title>
        <authorList>
            <person name="Selwyn J.D."/>
            <person name="Vollmer S.V."/>
        </authorList>
    </citation>
    <scope>NUCLEOTIDE SEQUENCE</scope>
    <source>
        <strain evidence="2">K2</strain>
    </source>
</reference>
<evidence type="ECO:0000313" key="3">
    <source>
        <dbReference type="Proteomes" id="UP001249851"/>
    </source>
</evidence>
<feature type="region of interest" description="Disordered" evidence="1">
    <location>
        <begin position="143"/>
        <end position="168"/>
    </location>
</feature>
<dbReference type="EMBL" id="JARQWQ010000028">
    <property type="protein sequence ID" value="KAK2562428.1"/>
    <property type="molecule type" value="Genomic_DNA"/>
</dbReference>
<evidence type="ECO:0000313" key="2">
    <source>
        <dbReference type="EMBL" id="KAK2562428.1"/>
    </source>
</evidence>
<accession>A0AAD9V5W6</accession>
<name>A0AAD9V5W6_ACRCE</name>
<proteinExistence type="predicted"/>
<sequence>MNPTERRAYTNKAKESGPVLQTSSTLSISYEQSSISGIPESILSNQFAKAQRLLQMKRVTDGFQHDNTVLGASETSPKPHVVTKYKNSKFSCDAMCPTYHHSSLCAHTLAAAEHKGKLHGLLQWHKKNAMQTNVTKMSTYGLDVGNAGKKASPKEEGKKVKEGRKLCN</sequence>
<dbReference type="AlphaFoldDB" id="A0AAD9V5W6"/>
<reference evidence="2" key="2">
    <citation type="journal article" date="2023" name="Science">
        <title>Genomic signatures of disease resistance in endangered staghorn corals.</title>
        <authorList>
            <person name="Vollmer S.V."/>
            <person name="Selwyn J.D."/>
            <person name="Despard B.A."/>
            <person name="Roesel C.L."/>
        </authorList>
    </citation>
    <scope>NUCLEOTIDE SEQUENCE</scope>
    <source>
        <strain evidence="2">K2</strain>
    </source>
</reference>
<organism evidence="2 3">
    <name type="scientific">Acropora cervicornis</name>
    <name type="common">Staghorn coral</name>
    <dbReference type="NCBI Taxonomy" id="6130"/>
    <lineage>
        <taxon>Eukaryota</taxon>
        <taxon>Metazoa</taxon>
        <taxon>Cnidaria</taxon>
        <taxon>Anthozoa</taxon>
        <taxon>Hexacorallia</taxon>
        <taxon>Scleractinia</taxon>
        <taxon>Astrocoeniina</taxon>
        <taxon>Acroporidae</taxon>
        <taxon>Acropora</taxon>
    </lineage>
</organism>